<dbReference type="Proteomes" id="UP001596456">
    <property type="component" value="Unassembled WGS sequence"/>
</dbReference>
<dbReference type="Gene3D" id="1.10.287.110">
    <property type="entry name" value="DnaJ domain"/>
    <property type="match status" value="1"/>
</dbReference>
<dbReference type="PRINTS" id="PR00625">
    <property type="entry name" value="JDOMAIN"/>
</dbReference>
<dbReference type="CDD" id="cd07316">
    <property type="entry name" value="terB_like_DjlA"/>
    <property type="match status" value="1"/>
</dbReference>
<evidence type="ECO:0000313" key="3">
    <source>
        <dbReference type="Proteomes" id="UP001596456"/>
    </source>
</evidence>
<dbReference type="SUPFAM" id="SSF158682">
    <property type="entry name" value="TerB-like"/>
    <property type="match status" value="1"/>
</dbReference>
<dbReference type="Gene3D" id="1.10.3680.10">
    <property type="entry name" value="TerB-like"/>
    <property type="match status" value="1"/>
</dbReference>
<dbReference type="CDD" id="cd06257">
    <property type="entry name" value="DnaJ"/>
    <property type="match status" value="1"/>
</dbReference>
<name>A0ABW2KXV4_9PROT</name>
<dbReference type="Pfam" id="PF05099">
    <property type="entry name" value="TerB"/>
    <property type="match status" value="1"/>
</dbReference>
<proteinExistence type="predicted"/>
<evidence type="ECO:0000259" key="1">
    <source>
        <dbReference type="PROSITE" id="PS50076"/>
    </source>
</evidence>
<feature type="domain" description="J" evidence="1">
    <location>
        <begin position="189"/>
        <end position="253"/>
    </location>
</feature>
<keyword evidence="3" id="KW-1185">Reference proteome</keyword>
<organism evidence="2 3">
    <name type="scientific">Rhodocista pekingensis</name>
    <dbReference type="NCBI Taxonomy" id="201185"/>
    <lineage>
        <taxon>Bacteria</taxon>
        <taxon>Pseudomonadati</taxon>
        <taxon>Pseudomonadota</taxon>
        <taxon>Alphaproteobacteria</taxon>
        <taxon>Rhodospirillales</taxon>
        <taxon>Azospirillaceae</taxon>
        <taxon>Rhodocista</taxon>
    </lineage>
</organism>
<dbReference type="PROSITE" id="PS50076">
    <property type="entry name" value="DNAJ_2"/>
    <property type="match status" value="1"/>
</dbReference>
<dbReference type="RefSeq" id="WP_377359713.1">
    <property type="nucleotide sequence ID" value="NZ_JBHTCM010000012.1"/>
</dbReference>
<dbReference type="EMBL" id="JBHTCM010000012">
    <property type="protein sequence ID" value="MFC7334136.1"/>
    <property type="molecule type" value="Genomic_DNA"/>
</dbReference>
<dbReference type="PANTHER" id="PTHR24074">
    <property type="entry name" value="CO-CHAPERONE PROTEIN DJLA"/>
    <property type="match status" value="1"/>
</dbReference>
<protein>
    <submittedName>
        <fullName evidence="2">TerB family tellurite resistance protein</fullName>
    </submittedName>
</protein>
<dbReference type="InterPro" id="IPR036869">
    <property type="entry name" value="J_dom_sf"/>
</dbReference>
<accession>A0ABW2KXV4</accession>
<gene>
    <name evidence="2" type="ORF">ACFQPS_13270</name>
</gene>
<dbReference type="InterPro" id="IPR001623">
    <property type="entry name" value="DnaJ_domain"/>
</dbReference>
<reference evidence="3" key="1">
    <citation type="journal article" date="2019" name="Int. J. Syst. Evol. Microbiol.">
        <title>The Global Catalogue of Microorganisms (GCM) 10K type strain sequencing project: providing services to taxonomists for standard genome sequencing and annotation.</title>
        <authorList>
            <consortium name="The Broad Institute Genomics Platform"/>
            <consortium name="The Broad Institute Genome Sequencing Center for Infectious Disease"/>
            <person name="Wu L."/>
            <person name="Ma J."/>
        </authorList>
    </citation>
    <scope>NUCLEOTIDE SEQUENCE [LARGE SCALE GENOMIC DNA]</scope>
    <source>
        <strain evidence="3">CGMCC 1.16275</strain>
    </source>
</reference>
<dbReference type="InterPro" id="IPR050817">
    <property type="entry name" value="DjlA_DnaK_co-chaperone"/>
</dbReference>
<dbReference type="SMART" id="SM00271">
    <property type="entry name" value="DnaJ"/>
    <property type="match status" value="1"/>
</dbReference>
<dbReference type="InterPro" id="IPR007791">
    <property type="entry name" value="DjlA_N"/>
</dbReference>
<dbReference type="InterPro" id="IPR029024">
    <property type="entry name" value="TerB-like"/>
</dbReference>
<dbReference type="Pfam" id="PF00226">
    <property type="entry name" value="DnaJ"/>
    <property type="match status" value="1"/>
</dbReference>
<evidence type="ECO:0000313" key="2">
    <source>
        <dbReference type="EMBL" id="MFC7334136.1"/>
    </source>
</evidence>
<comment type="caution">
    <text evidence="2">The sequence shown here is derived from an EMBL/GenBank/DDBJ whole genome shotgun (WGS) entry which is preliminary data.</text>
</comment>
<dbReference type="SUPFAM" id="SSF46565">
    <property type="entry name" value="Chaperone J-domain"/>
    <property type="match status" value="1"/>
</dbReference>
<sequence>MSIWGKILGGAAGFAIGGPLGALLGAVAGHAVDELRALDEPQGTDDQGRPDQTKTIAFTVGVIVLSAKMAKADGVVHRKEIDAFREVFSIPPEELRNVGRLFDLAKRDSAGYQPYAQQLARMFQDRRAVLEDLLGGLFHIARADGTLHAAELTYLHAVARLFGFSDTEYEQIRRIHGGAAAGIADPLDDPYAVLGVPRSAGMDEIKTAYRRLVREHHPDRVMAQGLPPEFVEIAHDKMAAINAAYDRIERDRAAARTPGEIATP</sequence>